<feature type="transmembrane region" description="Helical" evidence="1">
    <location>
        <begin position="38"/>
        <end position="59"/>
    </location>
</feature>
<comment type="caution">
    <text evidence="2">The sequence shown here is derived from an EMBL/GenBank/DDBJ whole genome shotgun (WGS) entry which is preliminary data.</text>
</comment>
<evidence type="ECO:0000313" key="3">
    <source>
        <dbReference type="Proteomes" id="UP000715965"/>
    </source>
</evidence>
<dbReference type="RefSeq" id="WP_193780346.1">
    <property type="nucleotide sequence ID" value="NZ_JADDOJ010000031.1"/>
</dbReference>
<dbReference type="EMBL" id="JADDOJ010000031">
    <property type="protein sequence ID" value="MBE7940810.1"/>
    <property type="molecule type" value="Genomic_DNA"/>
</dbReference>
<protein>
    <submittedName>
        <fullName evidence="2">Uncharacterized protein</fullName>
    </submittedName>
</protein>
<organism evidence="2 3">
    <name type="scientific">Ramlibacter aquaticus</name>
    <dbReference type="NCBI Taxonomy" id="2780094"/>
    <lineage>
        <taxon>Bacteria</taxon>
        <taxon>Pseudomonadati</taxon>
        <taxon>Pseudomonadota</taxon>
        <taxon>Betaproteobacteria</taxon>
        <taxon>Burkholderiales</taxon>
        <taxon>Comamonadaceae</taxon>
        <taxon>Ramlibacter</taxon>
    </lineage>
</organism>
<evidence type="ECO:0000256" key="1">
    <source>
        <dbReference type="SAM" id="Phobius"/>
    </source>
</evidence>
<dbReference type="Proteomes" id="UP000715965">
    <property type="component" value="Unassembled WGS sequence"/>
</dbReference>
<keyword evidence="1" id="KW-0472">Membrane</keyword>
<keyword evidence="1" id="KW-1133">Transmembrane helix</keyword>
<feature type="transmembrane region" description="Helical" evidence="1">
    <location>
        <begin position="12"/>
        <end position="32"/>
    </location>
</feature>
<name>A0ABR9SEN4_9BURK</name>
<gene>
    <name evidence="2" type="ORF">IM725_09535</name>
</gene>
<reference evidence="2 3" key="1">
    <citation type="submission" date="2020-10" db="EMBL/GenBank/DDBJ databases">
        <title>Draft genome of Ramlibacter aquaticus LMG 30558.</title>
        <authorList>
            <person name="Props R."/>
        </authorList>
    </citation>
    <scope>NUCLEOTIDE SEQUENCE [LARGE SCALE GENOMIC DNA]</scope>
    <source>
        <strain evidence="2 3">LMG 30558</strain>
    </source>
</reference>
<accession>A0ABR9SEN4</accession>
<keyword evidence="3" id="KW-1185">Reference proteome</keyword>
<sequence length="75" mass="7866">MAAASLLTWIERLVWVAIYGGLFAIVLGLAVAGRQGALAAALWTLGGFGVAAGVVLIWVRSRLTADLDTKNDTRP</sequence>
<proteinExistence type="predicted"/>
<evidence type="ECO:0000313" key="2">
    <source>
        <dbReference type="EMBL" id="MBE7940810.1"/>
    </source>
</evidence>
<keyword evidence="1" id="KW-0812">Transmembrane</keyword>